<dbReference type="EMBL" id="PYHS01000017">
    <property type="protein sequence ID" value="PSR59450.1"/>
    <property type="molecule type" value="Genomic_DNA"/>
</dbReference>
<comment type="caution">
    <text evidence="2">The sequence shown here is derived from an EMBL/GenBank/DDBJ whole genome shotgun (WGS) entry which is preliminary data.</text>
</comment>
<accession>A0A2T2YVB8</accession>
<dbReference type="RefSeq" id="WP_063026884.1">
    <property type="nucleotide sequence ID" value="NZ_PYHS01000017.1"/>
</dbReference>
<feature type="compositionally biased region" description="Basic residues" evidence="1">
    <location>
        <begin position="59"/>
        <end position="68"/>
    </location>
</feature>
<feature type="region of interest" description="Disordered" evidence="1">
    <location>
        <begin position="39"/>
        <end position="77"/>
    </location>
</feature>
<evidence type="ECO:0000313" key="3">
    <source>
        <dbReference type="Proteomes" id="UP000241647"/>
    </source>
</evidence>
<gene>
    <name evidence="2" type="ORF">C8259_26690</name>
</gene>
<dbReference type="AlphaFoldDB" id="A0A2T2YVB8"/>
<evidence type="ECO:0000256" key="1">
    <source>
        <dbReference type="SAM" id="MobiDB-lite"/>
    </source>
</evidence>
<name>A0A2T2YVB8_9NOCA</name>
<proteinExistence type="predicted"/>
<sequence length="77" mass="8542">MGLLIAGGIPTTVLLWAAYWPTCTGEILFRPRRSYSADDLHRIDDDDGGDNDDGIERRAGRHEHRSTSHVRGEPATP</sequence>
<protein>
    <submittedName>
        <fullName evidence="2">Uncharacterized protein</fullName>
    </submittedName>
</protein>
<organism evidence="2 3">
    <name type="scientific">Nocardia nova</name>
    <dbReference type="NCBI Taxonomy" id="37330"/>
    <lineage>
        <taxon>Bacteria</taxon>
        <taxon>Bacillati</taxon>
        <taxon>Actinomycetota</taxon>
        <taxon>Actinomycetes</taxon>
        <taxon>Mycobacteriales</taxon>
        <taxon>Nocardiaceae</taxon>
        <taxon>Nocardia</taxon>
    </lineage>
</organism>
<reference evidence="2 3" key="1">
    <citation type="submission" date="2018-02" db="EMBL/GenBank/DDBJ databases">
        <title>8 Nocardia nova and 1 Nocardia cyriacigeorgica strain used for evolution to TMP-SMX.</title>
        <authorList>
            <person name="Mehta H."/>
            <person name="Weng J."/>
            <person name="Shamoo Y."/>
        </authorList>
    </citation>
    <scope>NUCLEOTIDE SEQUENCE [LARGE SCALE GENOMIC DNA]</scope>
    <source>
        <strain evidence="2 3">ATCC 33727</strain>
    </source>
</reference>
<evidence type="ECO:0000313" key="2">
    <source>
        <dbReference type="EMBL" id="PSR59450.1"/>
    </source>
</evidence>
<dbReference type="Proteomes" id="UP000241647">
    <property type="component" value="Unassembled WGS sequence"/>
</dbReference>